<dbReference type="Gene3D" id="3.40.190.10">
    <property type="entry name" value="Periplasmic binding protein-like II"/>
    <property type="match status" value="2"/>
</dbReference>
<dbReference type="SMART" id="SM00062">
    <property type="entry name" value="PBPb"/>
    <property type="match status" value="1"/>
</dbReference>
<proteinExistence type="inferred from homology"/>
<organism evidence="7 8">
    <name type="scientific">Nocardiopsis eucommiae</name>
    <dbReference type="NCBI Taxonomy" id="2831970"/>
    <lineage>
        <taxon>Bacteria</taxon>
        <taxon>Bacillati</taxon>
        <taxon>Actinomycetota</taxon>
        <taxon>Actinomycetes</taxon>
        <taxon>Streptosporangiales</taxon>
        <taxon>Nocardiopsidaceae</taxon>
        <taxon>Nocardiopsis</taxon>
    </lineage>
</organism>
<evidence type="ECO:0000256" key="3">
    <source>
        <dbReference type="ARBA" id="ARBA00022729"/>
    </source>
</evidence>
<keyword evidence="8" id="KW-1185">Reference proteome</keyword>
<comment type="subcellular location">
    <subcellularLocation>
        <location evidence="1">Cell envelope</location>
    </subcellularLocation>
</comment>
<feature type="chain" id="PRO_5038755506" evidence="5">
    <location>
        <begin position="21"/>
        <end position="282"/>
    </location>
</feature>
<dbReference type="EMBL" id="CP074402">
    <property type="protein sequence ID" value="QVJ02826.1"/>
    <property type="molecule type" value="Genomic_DNA"/>
</dbReference>
<evidence type="ECO:0000313" key="8">
    <source>
        <dbReference type="Proteomes" id="UP000682416"/>
    </source>
</evidence>
<dbReference type="PANTHER" id="PTHR35936">
    <property type="entry name" value="MEMBRANE-BOUND LYTIC MUREIN TRANSGLYCOSYLASE F"/>
    <property type="match status" value="1"/>
</dbReference>
<dbReference type="PROSITE" id="PS51257">
    <property type="entry name" value="PROKAR_LIPOPROTEIN"/>
    <property type="match status" value="1"/>
</dbReference>
<feature type="signal peptide" evidence="5">
    <location>
        <begin position="1"/>
        <end position="20"/>
    </location>
</feature>
<dbReference type="InterPro" id="IPR018313">
    <property type="entry name" value="SBP_3_CS"/>
</dbReference>
<dbReference type="PANTHER" id="PTHR35936:SF19">
    <property type="entry name" value="AMINO-ACID-BINDING PROTEIN YXEM-RELATED"/>
    <property type="match status" value="1"/>
</dbReference>
<evidence type="ECO:0000256" key="1">
    <source>
        <dbReference type="ARBA" id="ARBA00004196"/>
    </source>
</evidence>
<dbReference type="Pfam" id="PF00497">
    <property type="entry name" value="SBP_bac_3"/>
    <property type="match status" value="1"/>
</dbReference>
<accession>A0A975QKK5</accession>
<protein>
    <submittedName>
        <fullName evidence="7">Transporter substrate-binding domain-containing protein</fullName>
    </submittedName>
</protein>
<dbReference type="SUPFAM" id="SSF53850">
    <property type="entry name" value="Periplasmic binding protein-like II"/>
    <property type="match status" value="1"/>
</dbReference>
<dbReference type="Proteomes" id="UP000682416">
    <property type="component" value="Chromosome"/>
</dbReference>
<name>A0A975QKK5_9ACTN</name>
<evidence type="ECO:0000256" key="5">
    <source>
        <dbReference type="SAM" id="SignalP"/>
    </source>
</evidence>
<evidence type="ECO:0000259" key="6">
    <source>
        <dbReference type="SMART" id="SM00062"/>
    </source>
</evidence>
<gene>
    <name evidence="7" type="ORF">KGD82_11620</name>
</gene>
<dbReference type="GO" id="GO:0030313">
    <property type="term" value="C:cell envelope"/>
    <property type="evidence" value="ECO:0007669"/>
    <property type="project" value="UniProtKB-SubCell"/>
</dbReference>
<evidence type="ECO:0000256" key="2">
    <source>
        <dbReference type="ARBA" id="ARBA00010333"/>
    </source>
</evidence>
<evidence type="ECO:0000313" key="7">
    <source>
        <dbReference type="EMBL" id="QVJ02826.1"/>
    </source>
</evidence>
<dbReference type="InterPro" id="IPR001638">
    <property type="entry name" value="Solute-binding_3/MltF_N"/>
</dbReference>
<dbReference type="PROSITE" id="PS01039">
    <property type="entry name" value="SBP_BACTERIAL_3"/>
    <property type="match status" value="1"/>
</dbReference>
<dbReference type="KEGG" id="nec:KGD82_11620"/>
<dbReference type="AlphaFoldDB" id="A0A975QKK5"/>
<evidence type="ECO:0000256" key="4">
    <source>
        <dbReference type="RuleBase" id="RU003744"/>
    </source>
</evidence>
<sequence length="282" mass="31127">MPAAQAKPRLVLATSAASLAVLLVAGCSGTDSEGAAHPEATATEGSRLDEILDRGSLQVCTTGDYRPFTFLDSDPDEFTGIDVDMARDLADDLGVEIEWTRTTWDDLMEDFLAGCDVAVGGISVNTERAQRVYFSAPLMEDGKTPITLCENVDDYRTIEQINQPGVRSIMPSGGTNQVFAEEHYPDGDLVTHDNNTIFDEIVAGRADVMTTDASEVLWVANEYEELCAVNPEEPFDFFEKAFMLPRGDDVFKHYVDQWLTMALNDGTYDRIVEPWFGEDVQL</sequence>
<keyword evidence="3 5" id="KW-0732">Signal</keyword>
<reference evidence="7" key="1">
    <citation type="submission" date="2021-05" db="EMBL/GenBank/DDBJ databases">
        <authorList>
            <person name="Kaiqin L."/>
            <person name="Jian G."/>
        </authorList>
    </citation>
    <scope>NUCLEOTIDE SEQUENCE</scope>
    <source>
        <strain evidence="7">HDS5</strain>
    </source>
</reference>
<feature type="domain" description="Solute-binding protein family 3/N-terminal" evidence="6">
    <location>
        <begin position="56"/>
        <end position="279"/>
    </location>
</feature>
<comment type="similarity">
    <text evidence="2 4">Belongs to the bacterial solute-binding protein 3 family.</text>
</comment>